<keyword evidence="1" id="KW-0614">Plasmid</keyword>
<dbReference type="RefSeq" id="WP_000786837.1">
    <property type="nucleotide sequence ID" value="NZ_CP018144.1"/>
</dbReference>
<gene>
    <name evidence="1" type="ORF">NG19_0090</name>
</gene>
<name>A0A0C4Y2Q4_ACIBA</name>
<dbReference type="EMBL" id="KM922672">
    <property type="protein sequence ID" value="AJF79926.1"/>
    <property type="molecule type" value="Genomic_DNA"/>
</dbReference>
<geneLocation type="plasmid" evidence="1">
    <name>pAZJ221</name>
</geneLocation>
<evidence type="ECO:0000313" key="1">
    <source>
        <dbReference type="EMBL" id="AJF79926.1"/>
    </source>
</evidence>
<proteinExistence type="predicted"/>
<reference evidence="1" key="2">
    <citation type="journal article" date="2015" name="Antimicrob. Agents Chemother.">
        <title>Dissemination of blaOXA-23 in Acinetobacter spp. in China: Main Roles of Conjugative Plasmid pAZJ221 and Transposon Tn2009.</title>
        <authorList>
            <person name="Liu L.L."/>
            <person name="Ji S.J."/>
            <person name="Ruan Z."/>
            <person name="Fu Y."/>
            <person name="Fu Y.Q."/>
            <person name="Wang Y.F."/>
            <person name="Yu Y.S."/>
        </authorList>
    </citation>
    <scope>NUCLEOTIDE SEQUENCE</scope>
    <source>
        <strain evidence="1">A221</strain>
        <plasmid evidence="1">pAZJ221</plasmid>
    </source>
</reference>
<dbReference type="PATRIC" id="fig|470.1342.peg.3917"/>
<dbReference type="AlphaFoldDB" id="A0A0C4Y2Q4"/>
<accession>A0A0C4Y2Q4</accession>
<organism evidence="1">
    <name type="scientific">Acinetobacter baumannii</name>
    <dbReference type="NCBI Taxonomy" id="470"/>
    <lineage>
        <taxon>Bacteria</taxon>
        <taxon>Pseudomonadati</taxon>
        <taxon>Pseudomonadota</taxon>
        <taxon>Gammaproteobacteria</taxon>
        <taxon>Moraxellales</taxon>
        <taxon>Moraxellaceae</taxon>
        <taxon>Acinetobacter</taxon>
        <taxon>Acinetobacter calcoaceticus/baumannii complex</taxon>
    </lineage>
</organism>
<reference evidence="1" key="1">
    <citation type="submission" date="2014-10" db="EMBL/GenBank/DDBJ databases">
        <authorList>
            <person name="Liu L."/>
            <person name="Ji S."/>
            <person name="Ruan Z."/>
            <person name="Fu Y."/>
            <person name="Fu Y."/>
            <person name="Wang Y."/>
            <person name="Yu Y."/>
        </authorList>
    </citation>
    <scope>NUCLEOTIDE SEQUENCE</scope>
    <source>
        <strain evidence="1">A221</strain>
        <plasmid evidence="1">pAZJ221</plasmid>
    </source>
</reference>
<protein>
    <submittedName>
        <fullName evidence="1">Uncharacterized protein</fullName>
    </submittedName>
</protein>
<sequence>MKNDLVLSYTLSNGETHFYGYFIHRNDGSLTSGFNQTPEEVIEGLKQRYGERLVSTSLDDEIEYFKKELEFLIPKQIDEEEYKSKFNILPPAKMYKSESVEAFMCTEPLAINLYTHFVNFPKHKKAFQIVAFGNTPITDVIKQAEHF</sequence>